<dbReference type="STRING" id="150374.A0A0M8MRA7"/>
<feature type="transmembrane region" description="Helical" evidence="1">
    <location>
        <begin position="220"/>
        <end position="238"/>
    </location>
</feature>
<evidence type="ECO:0000313" key="3">
    <source>
        <dbReference type="Proteomes" id="UP000053831"/>
    </source>
</evidence>
<comment type="caution">
    <text evidence="2">The sequence shown here is derived from an EMBL/GenBank/DDBJ whole genome shotgun (WGS) entry which is preliminary data.</text>
</comment>
<evidence type="ECO:0000313" key="2">
    <source>
        <dbReference type="EMBL" id="KOS16788.1"/>
    </source>
</evidence>
<keyword evidence="1" id="KW-0472">Membrane</keyword>
<reference evidence="2 3" key="1">
    <citation type="submission" date="2015-07" db="EMBL/GenBank/DDBJ databases">
        <title>The genome of the fungus Escovopsis weberi, a specialized disease agent of ant agriculture.</title>
        <authorList>
            <person name="de Man T.J."/>
            <person name="Stajich J.E."/>
            <person name="Kubicek C.P."/>
            <person name="Chenthamara K."/>
            <person name="Atanasova L."/>
            <person name="Druzhinina I.S."/>
            <person name="Birnbaum S."/>
            <person name="Barribeau S.M."/>
            <person name="Teiling C."/>
            <person name="Suen G."/>
            <person name="Currie C."/>
            <person name="Gerardo N.M."/>
        </authorList>
    </citation>
    <scope>NUCLEOTIDE SEQUENCE [LARGE SCALE GENOMIC DNA]</scope>
</reference>
<feature type="transmembrane region" description="Helical" evidence="1">
    <location>
        <begin position="293"/>
        <end position="313"/>
    </location>
</feature>
<gene>
    <name evidence="2" type="ORF">ESCO_004915</name>
</gene>
<protein>
    <recommendedName>
        <fullName evidence="4">Integral membrane protein</fullName>
    </recommendedName>
</protein>
<organism evidence="2 3">
    <name type="scientific">Escovopsis weberi</name>
    <dbReference type="NCBI Taxonomy" id="150374"/>
    <lineage>
        <taxon>Eukaryota</taxon>
        <taxon>Fungi</taxon>
        <taxon>Dikarya</taxon>
        <taxon>Ascomycota</taxon>
        <taxon>Pezizomycotina</taxon>
        <taxon>Sordariomycetes</taxon>
        <taxon>Hypocreomycetidae</taxon>
        <taxon>Hypocreales</taxon>
        <taxon>Hypocreaceae</taxon>
        <taxon>Escovopsis</taxon>
    </lineage>
</organism>
<name>A0A0M8MRA7_ESCWE</name>
<dbReference type="OrthoDB" id="5089392at2759"/>
<feature type="transmembrane region" description="Helical" evidence="1">
    <location>
        <begin position="179"/>
        <end position="200"/>
    </location>
</feature>
<evidence type="ECO:0008006" key="4">
    <source>
        <dbReference type="Google" id="ProtNLM"/>
    </source>
</evidence>
<keyword evidence="1" id="KW-0812">Transmembrane</keyword>
<dbReference type="Proteomes" id="UP000053831">
    <property type="component" value="Unassembled WGS sequence"/>
</dbReference>
<evidence type="ECO:0000256" key="1">
    <source>
        <dbReference type="SAM" id="Phobius"/>
    </source>
</evidence>
<sequence length="510" mass="54570">MSDNELKETLADAALIFQHPPRTFTSTSTATTISVLGPFAGAGGCASGPGPVTLVRQQSRYRLRAKPGLEHNLFFVMGFMEMANAWDFAANVWNTEPVPVFATALMALGGTIAGVFSLFTMRDAWLAWHNVCFLREQRRGLLEVRAAWLKAAPAAPVTDIDAFLEVGRRELGTELICRFLLDIFMGFGAVLISIGTYMAIGGRNPTIYEISNLLSGYVGNAPIALVGVLISVWVVHLFRKAQAHLEAARAVLPGTRAAELVRRRTRNVQVWCVTTGVTTIVGGVGSMLTATRWWGYVILLPVIASAVFCNVWWRSRVGYARHDLVGTAGRSVVLGHGGGGTSASMGILDELSTALESAARAEMSVRQNRAAPLSGLVSDPTSLAQVVHFLAGEDLLGPYCERVANDAKLHAAVCGSTGGFGGPRAEAKEAIEAEADEITLDVGALCKLPEAVHGAAIERAQELLRDVGTEHFRFRERHAAELLGSCAYLLQAGIGGDGEKDGGEESGRRR</sequence>
<accession>A0A0M8MRA7</accession>
<keyword evidence="1" id="KW-1133">Transmembrane helix</keyword>
<proteinExistence type="predicted"/>
<dbReference type="EMBL" id="LGSR01000029">
    <property type="protein sequence ID" value="KOS16788.1"/>
    <property type="molecule type" value="Genomic_DNA"/>
</dbReference>
<dbReference type="AlphaFoldDB" id="A0A0M8MRA7"/>
<feature type="transmembrane region" description="Helical" evidence="1">
    <location>
        <begin position="268"/>
        <end position="287"/>
    </location>
</feature>
<feature type="transmembrane region" description="Helical" evidence="1">
    <location>
        <begin position="98"/>
        <end position="119"/>
    </location>
</feature>
<feature type="transmembrane region" description="Helical" evidence="1">
    <location>
        <begin position="69"/>
        <end position="86"/>
    </location>
</feature>
<keyword evidence="3" id="KW-1185">Reference proteome</keyword>